<name>A0ACD1E7T1_9MICO</name>
<evidence type="ECO:0000313" key="1">
    <source>
        <dbReference type="EMBL" id="QWS34727.1"/>
    </source>
</evidence>
<dbReference type="EMBL" id="CP076544">
    <property type="protein sequence ID" value="QWS34727.1"/>
    <property type="molecule type" value="Genomic_DNA"/>
</dbReference>
<gene>
    <name evidence="1" type="ORF">KM842_06220</name>
</gene>
<accession>A0ACD1E7T1</accession>
<organism evidence="1 2">
    <name type="scientific">Curtobacterium aetherium</name>
    <dbReference type="NCBI Taxonomy" id="2841594"/>
    <lineage>
        <taxon>Bacteria</taxon>
        <taxon>Bacillati</taxon>
        <taxon>Actinomycetota</taxon>
        <taxon>Actinomycetes</taxon>
        <taxon>Micrococcales</taxon>
        <taxon>Microbacteriaceae</taxon>
        <taxon>Curtobacterium</taxon>
    </lineage>
</organism>
<reference evidence="1" key="1">
    <citation type="submission" date="2021-06" db="EMBL/GenBank/DDBJ databases">
        <authorList>
            <person name="Ellington A.J."/>
            <person name="Bryan N.C."/>
            <person name="Christner B.C."/>
            <person name="Reisch C.R."/>
        </authorList>
    </citation>
    <scope>NUCLEOTIDE SEQUENCE</scope>
    <source>
        <strain evidence="1">L6-1</strain>
    </source>
</reference>
<sequence length="78" mass="7915">MIIVVTVIAVVVAIAAVLVVVEVQNRRRRRALAHLEPTDPAIGARAVADAEHARSTAEGLSKSAHPGLTGGAGMTPGA</sequence>
<dbReference type="Proteomes" id="UP000681794">
    <property type="component" value="Chromosome"/>
</dbReference>
<evidence type="ECO:0000313" key="2">
    <source>
        <dbReference type="Proteomes" id="UP000681794"/>
    </source>
</evidence>
<protein>
    <submittedName>
        <fullName evidence="1">Uncharacterized protein</fullName>
    </submittedName>
</protein>
<keyword evidence="2" id="KW-1185">Reference proteome</keyword>
<proteinExistence type="predicted"/>